<dbReference type="Pfam" id="PF10990">
    <property type="entry name" value="DUF2809"/>
    <property type="match status" value="1"/>
</dbReference>
<comment type="caution">
    <text evidence="2">The sequence shown here is derived from an EMBL/GenBank/DDBJ whole genome shotgun (WGS) entry which is preliminary data.</text>
</comment>
<feature type="transmembrane region" description="Helical" evidence="1">
    <location>
        <begin position="57"/>
        <end position="75"/>
    </location>
</feature>
<dbReference type="Proteomes" id="UP001212170">
    <property type="component" value="Unassembled WGS sequence"/>
</dbReference>
<accession>A0ABT4WDQ6</accession>
<name>A0ABT4WDQ6_9FLAO</name>
<evidence type="ECO:0000313" key="3">
    <source>
        <dbReference type="Proteomes" id="UP001212170"/>
    </source>
</evidence>
<protein>
    <submittedName>
        <fullName evidence="2">DUF2809 domain-containing protein</fullName>
    </submittedName>
</protein>
<evidence type="ECO:0000256" key="1">
    <source>
        <dbReference type="SAM" id="Phobius"/>
    </source>
</evidence>
<sequence length="123" mass="14434">MKKHRPYYFILLLVIIFLGIMSRKTDLIPLSTGDFLYAVMMYVFIRILMIDKKGIQIIITSLLICYGIEFSQLYHANWIDELRNTLLGKYTLGQGFLWTDILAYTMGILLAFGIERIVLKRKF</sequence>
<keyword evidence="1" id="KW-1133">Transmembrane helix</keyword>
<gene>
    <name evidence="2" type="ORF">NJT12_13240</name>
</gene>
<dbReference type="EMBL" id="JAMZNK010000020">
    <property type="protein sequence ID" value="MDA6070586.1"/>
    <property type="molecule type" value="Genomic_DNA"/>
</dbReference>
<feature type="transmembrane region" description="Helical" evidence="1">
    <location>
        <begin position="28"/>
        <end position="45"/>
    </location>
</feature>
<keyword evidence="3" id="KW-1185">Reference proteome</keyword>
<keyword evidence="1" id="KW-0472">Membrane</keyword>
<reference evidence="2 3" key="1">
    <citation type="journal article" date="2023" name="Chemosphere">
        <title>Whole genome analysis of Flavobacterium aziz-sancarii sp. nov., isolated from Ardley Island (Antarctica), revealed a rich resistome and bioremediation potential.</title>
        <authorList>
            <person name="Otur C."/>
            <person name="Okay S."/>
            <person name="Kurt-Kizildogan A."/>
        </authorList>
    </citation>
    <scope>NUCLEOTIDE SEQUENCE [LARGE SCALE GENOMIC DNA]</scope>
    <source>
        <strain evidence="2 3">AC</strain>
    </source>
</reference>
<proteinExistence type="predicted"/>
<feature type="transmembrane region" description="Helical" evidence="1">
    <location>
        <begin position="7"/>
        <end position="22"/>
    </location>
</feature>
<keyword evidence="1" id="KW-0812">Transmembrane</keyword>
<dbReference type="RefSeq" id="WP_271336399.1">
    <property type="nucleotide sequence ID" value="NZ_JAMZNK010000020.1"/>
</dbReference>
<feature type="transmembrane region" description="Helical" evidence="1">
    <location>
        <begin position="95"/>
        <end position="114"/>
    </location>
</feature>
<dbReference type="InterPro" id="IPR021257">
    <property type="entry name" value="DUF2809"/>
</dbReference>
<evidence type="ECO:0000313" key="2">
    <source>
        <dbReference type="EMBL" id="MDA6070586.1"/>
    </source>
</evidence>
<organism evidence="2 3">
    <name type="scientific">Flavobacterium azizsancarii</name>
    <dbReference type="NCBI Taxonomy" id="2961580"/>
    <lineage>
        <taxon>Bacteria</taxon>
        <taxon>Pseudomonadati</taxon>
        <taxon>Bacteroidota</taxon>
        <taxon>Flavobacteriia</taxon>
        <taxon>Flavobacteriales</taxon>
        <taxon>Flavobacteriaceae</taxon>
        <taxon>Flavobacterium</taxon>
    </lineage>
</organism>